<evidence type="ECO:0000259" key="4">
    <source>
        <dbReference type="PROSITE" id="PS50052"/>
    </source>
</evidence>
<dbReference type="PANTHER" id="PTHR23117:SF13">
    <property type="entry name" value="GUANYLATE KINASE"/>
    <property type="match status" value="1"/>
</dbReference>
<dbReference type="SUPFAM" id="SSF52540">
    <property type="entry name" value="P-loop containing nucleoside triphosphate hydrolases"/>
    <property type="match status" value="1"/>
</dbReference>
<dbReference type="InterPro" id="IPR008144">
    <property type="entry name" value="Guanylate_kin-like_dom"/>
</dbReference>
<dbReference type="AlphaFoldDB" id="A0A645J456"/>
<feature type="domain" description="Guanylate kinase-like" evidence="4">
    <location>
        <begin position="1"/>
        <end position="65"/>
    </location>
</feature>
<evidence type="ECO:0000256" key="1">
    <source>
        <dbReference type="ARBA" id="ARBA00005790"/>
    </source>
</evidence>
<dbReference type="PANTHER" id="PTHR23117">
    <property type="entry name" value="GUANYLATE KINASE-RELATED"/>
    <property type="match status" value="1"/>
</dbReference>
<protein>
    <submittedName>
        <fullName evidence="5">Guanylate kinase</fullName>
        <ecNumber evidence="5">2.7.4.8</ecNumber>
    </submittedName>
</protein>
<organism evidence="5">
    <name type="scientific">bioreactor metagenome</name>
    <dbReference type="NCBI Taxonomy" id="1076179"/>
    <lineage>
        <taxon>unclassified sequences</taxon>
        <taxon>metagenomes</taxon>
        <taxon>ecological metagenomes</taxon>
    </lineage>
</organism>
<gene>
    <name evidence="5" type="primary">gmk_55</name>
    <name evidence="5" type="ORF">SDC9_205606</name>
</gene>
<dbReference type="EC" id="2.7.4.8" evidence="5"/>
<keyword evidence="3 5" id="KW-0418">Kinase</keyword>
<evidence type="ECO:0000313" key="5">
    <source>
        <dbReference type="EMBL" id="MPN57910.1"/>
    </source>
</evidence>
<dbReference type="GO" id="GO:0004385">
    <property type="term" value="F:GMP kinase activity"/>
    <property type="evidence" value="ECO:0007669"/>
    <property type="project" value="UniProtKB-EC"/>
</dbReference>
<evidence type="ECO:0000256" key="3">
    <source>
        <dbReference type="ARBA" id="ARBA00022777"/>
    </source>
</evidence>
<evidence type="ECO:0000256" key="2">
    <source>
        <dbReference type="ARBA" id="ARBA00022679"/>
    </source>
</evidence>
<name>A0A645J456_9ZZZZ</name>
<reference evidence="5" key="1">
    <citation type="submission" date="2019-08" db="EMBL/GenBank/DDBJ databases">
        <authorList>
            <person name="Kucharzyk K."/>
            <person name="Murdoch R.W."/>
            <person name="Higgins S."/>
            <person name="Loffler F."/>
        </authorList>
    </citation>
    <scope>NUCLEOTIDE SEQUENCE</scope>
</reference>
<dbReference type="InterPro" id="IPR027417">
    <property type="entry name" value="P-loop_NTPase"/>
</dbReference>
<comment type="caution">
    <text evidence="5">The sequence shown here is derived from an EMBL/GenBank/DDBJ whole genome shotgun (WGS) entry which is preliminary data.</text>
</comment>
<dbReference type="InterPro" id="IPR008145">
    <property type="entry name" value="GK/Ca_channel_bsu"/>
</dbReference>
<dbReference type="PROSITE" id="PS50052">
    <property type="entry name" value="GUANYLATE_KINASE_2"/>
    <property type="match status" value="1"/>
</dbReference>
<dbReference type="EMBL" id="VSSQ01130037">
    <property type="protein sequence ID" value="MPN57910.1"/>
    <property type="molecule type" value="Genomic_DNA"/>
</dbReference>
<dbReference type="Pfam" id="PF00625">
    <property type="entry name" value="Guanylate_kin"/>
    <property type="match status" value="1"/>
</dbReference>
<dbReference type="Gene3D" id="3.40.50.300">
    <property type="entry name" value="P-loop containing nucleotide triphosphate hydrolases"/>
    <property type="match status" value="1"/>
</dbReference>
<proteinExistence type="inferred from homology"/>
<keyword evidence="2 5" id="KW-0808">Transferase</keyword>
<dbReference type="GO" id="GO:0005829">
    <property type="term" value="C:cytosol"/>
    <property type="evidence" value="ECO:0007669"/>
    <property type="project" value="TreeGrafter"/>
</dbReference>
<comment type="similarity">
    <text evidence="1">Belongs to the guanylate kinase family.</text>
</comment>
<accession>A0A645J456</accession>
<sequence>MIFVMPPSIEALADRLEGRGTETDAERAGRLAAAAEEIRLADHYDFVVFNDDIESAREQLLCAINAGRLLTRLNRKRIEEVLETC</sequence>